<dbReference type="eggNOG" id="COG3202">
    <property type="taxonomic scope" value="Bacteria"/>
</dbReference>
<dbReference type="AlphaFoldDB" id="E5AUJ2"/>
<name>E5AUJ2_MYCRK</name>
<dbReference type="SUPFAM" id="SSF103473">
    <property type="entry name" value="MFS general substrate transporter"/>
    <property type="match status" value="1"/>
</dbReference>
<gene>
    <name evidence="2" type="ordered locus">RBRH_01687</name>
</gene>
<dbReference type="HOGENOM" id="CLU_027240_1_0_4"/>
<evidence type="ECO:0000256" key="1">
    <source>
        <dbReference type="SAM" id="Phobius"/>
    </source>
</evidence>
<geneLocation type="plasmid" evidence="2 3">
    <name>pBRH01</name>
</geneLocation>
<keyword evidence="1" id="KW-1133">Transmembrane helix</keyword>
<feature type="transmembrane region" description="Helical" evidence="1">
    <location>
        <begin position="190"/>
        <end position="209"/>
    </location>
</feature>
<feature type="transmembrane region" description="Helical" evidence="1">
    <location>
        <begin position="104"/>
        <end position="122"/>
    </location>
</feature>
<feature type="transmembrane region" description="Helical" evidence="1">
    <location>
        <begin position="307"/>
        <end position="328"/>
    </location>
</feature>
<evidence type="ECO:0000313" key="2">
    <source>
        <dbReference type="EMBL" id="CBW76766.1"/>
    </source>
</evidence>
<dbReference type="InterPro" id="IPR036259">
    <property type="entry name" value="MFS_trans_sf"/>
</dbReference>
<feature type="transmembrane region" description="Helical" evidence="1">
    <location>
        <begin position="274"/>
        <end position="295"/>
    </location>
</feature>
<keyword evidence="2" id="KW-0614">Plasmid</keyword>
<dbReference type="Gene3D" id="1.20.1250.20">
    <property type="entry name" value="MFS general substrate transporter like domains"/>
    <property type="match status" value="1"/>
</dbReference>
<feature type="transmembrane region" description="Helical" evidence="1">
    <location>
        <begin position="71"/>
        <end position="92"/>
    </location>
</feature>
<feature type="transmembrane region" description="Helical" evidence="1">
    <location>
        <begin position="165"/>
        <end position="184"/>
    </location>
</feature>
<protein>
    <submittedName>
        <fullName evidence="2">ADP,ATP carrier protein</fullName>
    </submittedName>
</protein>
<organism evidence="2 3">
    <name type="scientific">Mycetohabitans rhizoxinica (strain DSM 19002 / CIP 109453 / HKI 454)</name>
    <name type="common">Paraburkholderia rhizoxinica</name>
    <dbReference type="NCBI Taxonomy" id="882378"/>
    <lineage>
        <taxon>Bacteria</taxon>
        <taxon>Pseudomonadati</taxon>
        <taxon>Pseudomonadota</taxon>
        <taxon>Betaproteobacteria</taxon>
        <taxon>Burkholderiales</taxon>
        <taxon>Burkholderiaceae</taxon>
        <taxon>Mycetohabitans</taxon>
    </lineage>
</organism>
<sequence>MTRTAVRRNYFKLMSMINASRKQWGMQFKLRPGEGRPLLWSALGLFWLSLAYYLIRPIRDTMGAVSGVQKLTWLFSATLLCMLLISFLFSKLLNRISLRRAVSISYRVCIAILIMFAILMRSNAPEQAFWIGDVFFVWVSAYSVFSMTMYWMMTIDKFSKEQGERLFGIVSAGANLGALAGSGMSTALSGLLGLGWTLAIAAILLELAARSTLQLTSTSTELDKKHRRIAYQGKRTHAGSMTSGVQQKGNINLNGLAKLFHITPALRASHVASLCVYVVLLSLTSTALYFHQAILIQGLDIDNKERIRLFSLIDLAVNAVTIVIQLFLTSRVIRSLGVPIALAMAPVTSAIGFSMLAWKQTVEILIAFRVISRIVNFSITKPVQETLFAAIDEKIRYKIKSFIDTVAYRSGDQLGAWTYAGMGMLGLSISAISFAMVPLSIFWLLNGVRLGRQYARLAAAQSDPDSSS</sequence>
<dbReference type="KEGG" id="brh:RBRH_01687"/>
<feature type="transmembrane region" description="Helical" evidence="1">
    <location>
        <begin position="419"/>
        <end position="445"/>
    </location>
</feature>
<evidence type="ECO:0000313" key="3">
    <source>
        <dbReference type="Proteomes" id="UP000007437"/>
    </source>
</evidence>
<feature type="transmembrane region" description="Helical" evidence="1">
    <location>
        <begin position="128"/>
        <end position="153"/>
    </location>
</feature>
<dbReference type="EMBL" id="FR687360">
    <property type="protein sequence ID" value="CBW76766.1"/>
    <property type="molecule type" value="Genomic_DNA"/>
</dbReference>
<keyword evidence="1" id="KW-0812">Transmembrane</keyword>
<reference evidence="2 3" key="1">
    <citation type="journal article" date="2011" name="J. Bacteriol.">
        <title>Complete genome sequence of Burkholderia rhizoxinica, an endosymbiont of Rhizopus microsporus.</title>
        <authorList>
            <person name="Lackner G."/>
            <person name="Moebius N."/>
            <person name="Partida-Martinez L."/>
            <person name="Hertweck C."/>
        </authorList>
    </citation>
    <scope>NUCLEOTIDE SEQUENCE [LARGE SCALE GENOMIC DNA]</scope>
    <source>
        <strain evidence="3">DSM 19002 / CIP 109453 / HKI 454</strain>
        <plasmid evidence="2 3">pBRH01</plasmid>
    </source>
</reference>
<dbReference type="PANTHER" id="PTHR43596:SF1">
    <property type="entry name" value="ADP,ATP CARRIER PROTEIN"/>
    <property type="match status" value="1"/>
</dbReference>
<dbReference type="PANTHER" id="PTHR43596">
    <property type="entry name" value="ADP,ATP CARRIER PROTEIN"/>
    <property type="match status" value="1"/>
</dbReference>
<accession>E5AUJ2</accession>
<proteinExistence type="predicted"/>
<dbReference type="Proteomes" id="UP000007437">
    <property type="component" value="Plasmid pBRH01"/>
</dbReference>
<feature type="transmembrane region" description="Helical" evidence="1">
    <location>
        <begin position="340"/>
        <end position="358"/>
    </location>
</feature>
<keyword evidence="1" id="KW-0472">Membrane</keyword>